<dbReference type="Proteomes" id="UP000029120">
    <property type="component" value="Chromosome 8"/>
</dbReference>
<sequence>MENKVADVCRKEGEVSKGMMVVVNVGESVVLESGVWDFTPNQDEMCNCVMLTLTIRYEELVGMVNEKFQISLTKFVNLSKRLHEVMVMGDAEITLSASITSDDDVNVFEAIFNHIEK</sequence>
<accession>A0A087G9X3</accession>
<proteinExistence type="predicted"/>
<evidence type="ECO:0000313" key="1">
    <source>
        <dbReference type="EMBL" id="KFK26675.1"/>
    </source>
</evidence>
<organism evidence="1 2">
    <name type="scientific">Arabis alpina</name>
    <name type="common">Alpine rock-cress</name>
    <dbReference type="NCBI Taxonomy" id="50452"/>
    <lineage>
        <taxon>Eukaryota</taxon>
        <taxon>Viridiplantae</taxon>
        <taxon>Streptophyta</taxon>
        <taxon>Embryophyta</taxon>
        <taxon>Tracheophyta</taxon>
        <taxon>Spermatophyta</taxon>
        <taxon>Magnoliopsida</taxon>
        <taxon>eudicotyledons</taxon>
        <taxon>Gunneridae</taxon>
        <taxon>Pentapetalae</taxon>
        <taxon>rosids</taxon>
        <taxon>malvids</taxon>
        <taxon>Brassicales</taxon>
        <taxon>Brassicaceae</taxon>
        <taxon>Arabideae</taxon>
        <taxon>Arabis</taxon>
    </lineage>
</organism>
<gene>
    <name evidence="1" type="ordered locus">AALP_Aa8g278400</name>
</gene>
<evidence type="ECO:0000313" key="2">
    <source>
        <dbReference type="Proteomes" id="UP000029120"/>
    </source>
</evidence>
<dbReference type="Gramene" id="KFK26675">
    <property type="protein sequence ID" value="KFK26675"/>
    <property type="gene ID" value="AALP_AA8G278400"/>
</dbReference>
<dbReference type="EMBL" id="CM002876">
    <property type="protein sequence ID" value="KFK26675.1"/>
    <property type="molecule type" value="Genomic_DNA"/>
</dbReference>
<keyword evidence="2" id="KW-1185">Reference proteome</keyword>
<dbReference type="AlphaFoldDB" id="A0A087G9X3"/>
<name>A0A087G9X3_ARAAL</name>
<protein>
    <submittedName>
        <fullName evidence="1">Uncharacterized protein</fullName>
    </submittedName>
</protein>
<reference evidence="2" key="1">
    <citation type="journal article" date="2015" name="Nat. Plants">
        <title>Genome expansion of Arabis alpina linked with retrotransposition and reduced symmetric DNA methylation.</title>
        <authorList>
            <person name="Willing E.M."/>
            <person name="Rawat V."/>
            <person name="Mandakova T."/>
            <person name="Maumus F."/>
            <person name="James G.V."/>
            <person name="Nordstroem K.J."/>
            <person name="Becker C."/>
            <person name="Warthmann N."/>
            <person name="Chica C."/>
            <person name="Szarzynska B."/>
            <person name="Zytnicki M."/>
            <person name="Albani M.C."/>
            <person name="Kiefer C."/>
            <person name="Bergonzi S."/>
            <person name="Castaings L."/>
            <person name="Mateos J.L."/>
            <person name="Berns M.C."/>
            <person name="Bujdoso N."/>
            <person name="Piofczyk T."/>
            <person name="de Lorenzo L."/>
            <person name="Barrero-Sicilia C."/>
            <person name="Mateos I."/>
            <person name="Piednoel M."/>
            <person name="Hagmann J."/>
            <person name="Chen-Min-Tao R."/>
            <person name="Iglesias-Fernandez R."/>
            <person name="Schuster S.C."/>
            <person name="Alonso-Blanco C."/>
            <person name="Roudier F."/>
            <person name="Carbonero P."/>
            <person name="Paz-Ares J."/>
            <person name="Davis S.J."/>
            <person name="Pecinka A."/>
            <person name="Quesneville H."/>
            <person name="Colot V."/>
            <person name="Lysak M.A."/>
            <person name="Weigel D."/>
            <person name="Coupland G."/>
            <person name="Schneeberger K."/>
        </authorList>
    </citation>
    <scope>NUCLEOTIDE SEQUENCE [LARGE SCALE GENOMIC DNA]</scope>
    <source>
        <strain evidence="2">cv. Pajares</strain>
    </source>
</reference>